<keyword evidence="3" id="KW-1185">Reference proteome</keyword>
<feature type="compositionally biased region" description="Basic residues" evidence="1">
    <location>
        <begin position="228"/>
        <end position="238"/>
    </location>
</feature>
<name>A0A1Y2K426_9PROT</name>
<comment type="caution">
    <text evidence="2">The sequence shown here is derived from an EMBL/GenBank/DDBJ whole genome shotgun (WGS) entry which is preliminary data.</text>
</comment>
<accession>A0A1Y2K426</accession>
<evidence type="ECO:0000313" key="2">
    <source>
        <dbReference type="EMBL" id="OSM03979.1"/>
    </source>
</evidence>
<organism evidence="2 3">
    <name type="scientific">Magnetofaba australis IT-1</name>
    <dbReference type="NCBI Taxonomy" id="1434232"/>
    <lineage>
        <taxon>Bacteria</taxon>
        <taxon>Pseudomonadati</taxon>
        <taxon>Pseudomonadota</taxon>
        <taxon>Magnetococcia</taxon>
        <taxon>Magnetococcales</taxon>
        <taxon>Magnetococcaceae</taxon>
        <taxon>Magnetofaba</taxon>
    </lineage>
</organism>
<dbReference type="Gene3D" id="1.10.10.60">
    <property type="entry name" value="Homeodomain-like"/>
    <property type="match status" value="1"/>
</dbReference>
<reference evidence="2 3" key="1">
    <citation type="journal article" date="2016" name="BMC Genomics">
        <title>Combined genomic and structural analyses of a cultured magnetotactic bacterium reveals its niche adaptation to a dynamic environment.</title>
        <authorList>
            <person name="Araujo A.C."/>
            <person name="Morillo V."/>
            <person name="Cypriano J."/>
            <person name="Teixeira L.C."/>
            <person name="Leao P."/>
            <person name="Lyra S."/>
            <person name="Almeida L.G."/>
            <person name="Bazylinski D.A."/>
            <person name="Vasconcellos A.T."/>
            <person name="Abreu F."/>
            <person name="Lins U."/>
        </authorList>
    </citation>
    <scope>NUCLEOTIDE SEQUENCE [LARGE SCALE GENOMIC DNA]</scope>
    <source>
        <strain evidence="2 3">IT-1</strain>
    </source>
</reference>
<proteinExistence type="predicted"/>
<gene>
    <name evidence="2" type="ORF">MAIT1_03772</name>
</gene>
<dbReference type="Proteomes" id="UP000194003">
    <property type="component" value="Unassembled WGS sequence"/>
</dbReference>
<protein>
    <submittedName>
        <fullName evidence="2">Uncharacterized protein</fullName>
    </submittedName>
</protein>
<evidence type="ECO:0000313" key="3">
    <source>
        <dbReference type="Proteomes" id="UP000194003"/>
    </source>
</evidence>
<sequence>MAQTPPGSKTGRKNNRTKADIANASPPQNRPKDWRYRAQYAAEVKQRLLRGQCLAEAAREMGFDLERFNRWLHQRPGFARAVDEAGHAIAARSDGAPMRYRPEYGEKIHDLMAEGCSLIEAAVTLGLPIDRFDKWRADHPAFAAALVQGERASRAWWLKLGREHLHDKSFNIRLWQENLKIRFDLTGKSEAETAAAPPQDHRAFIPPTFEEFLRRLEDDGVDPPSRAANHRNRGAKRS</sequence>
<evidence type="ECO:0000256" key="1">
    <source>
        <dbReference type="SAM" id="MobiDB-lite"/>
    </source>
</evidence>
<dbReference type="AlphaFoldDB" id="A0A1Y2K426"/>
<feature type="region of interest" description="Disordered" evidence="1">
    <location>
        <begin position="217"/>
        <end position="238"/>
    </location>
</feature>
<feature type="region of interest" description="Disordered" evidence="1">
    <location>
        <begin position="1"/>
        <end position="32"/>
    </location>
</feature>
<dbReference type="RefSeq" id="WP_085442100.1">
    <property type="nucleotide sequence ID" value="NZ_LVJN01000019.1"/>
</dbReference>
<dbReference type="STRING" id="1434232.MAIT1_03772"/>
<dbReference type="EMBL" id="LVJN01000019">
    <property type="protein sequence ID" value="OSM03979.1"/>
    <property type="molecule type" value="Genomic_DNA"/>
</dbReference>